<evidence type="ECO:0000256" key="11">
    <source>
        <dbReference type="ARBA" id="ARBA00082544"/>
    </source>
</evidence>
<organism evidence="14 15">
    <name type="scientific">Diplogelasinospora grovesii</name>
    <dbReference type="NCBI Taxonomy" id="303347"/>
    <lineage>
        <taxon>Eukaryota</taxon>
        <taxon>Fungi</taxon>
        <taxon>Dikarya</taxon>
        <taxon>Ascomycota</taxon>
        <taxon>Pezizomycotina</taxon>
        <taxon>Sordariomycetes</taxon>
        <taxon>Sordariomycetidae</taxon>
        <taxon>Sordariales</taxon>
        <taxon>Diplogelasinosporaceae</taxon>
        <taxon>Diplogelasinospora</taxon>
    </lineage>
</organism>
<dbReference type="FunFam" id="3.40.50.720:FF:000131">
    <property type="entry name" value="Short-chain dehydrogenase/reductase 3"/>
    <property type="match status" value="1"/>
</dbReference>
<comment type="function">
    <text evidence="9">Catalyzes the reduction of all-trans-retinal to all-trans-retinol in the presence of NADPH.</text>
</comment>
<keyword evidence="8" id="KW-0472">Membrane</keyword>
<dbReference type="InterPro" id="IPR036291">
    <property type="entry name" value="NAD(P)-bd_dom_sf"/>
</dbReference>
<evidence type="ECO:0000256" key="12">
    <source>
        <dbReference type="RuleBase" id="RU000363"/>
    </source>
</evidence>
<dbReference type="PANTHER" id="PTHR24322">
    <property type="entry name" value="PKSB"/>
    <property type="match status" value="1"/>
</dbReference>
<evidence type="ECO:0000256" key="1">
    <source>
        <dbReference type="ARBA" id="ARBA00004141"/>
    </source>
</evidence>
<keyword evidence="4" id="KW-0521">NADP</keyword>
<keyword evidence="6" id="KW-0560">Oxidoreductase</keyword>
<keyword evidence="3" id="KW-0812">Transmembrane</keyword>
<dbReference type="EMBL" id="MU853764">
    <property type="protein sequence ID" value="KAK3943621.1"/>
    <property type="molecule type" value="Genomic_DNA"/>
</dbReference>
<comment type="similarity">
    <text evidence="2 12">Belongs to the short-chain dehydrogenases/reductases (SDR) family.</text>
</comment>
<dbReference type="Gene3D" id="3.40.50.720">
    <property type="entry name" value="NAD(P)-binding Rossmann-like Domain"/>
    <property type="match status" value="1"/>
</dbReference>
<dbReference type="PRINTS" id="PR00081">
    <property type="entry name" value="GDHRDH"/>
</dbReference>
<evidence type="ECO:0000313" key="15">
    <source>
        <dbReference type="Proteomes" id="UP001303473"/>
    </source>
</evidence>
<evidence type="ECO:0000256" key="4">
    <source>
        <dbReference type="ARBA" id="ARBA00022857"/>
    </source>
</evidence>
<evidence type="ECO:0000256" key="13">
    <source>
        <dbReference type="SAM" id="MobiDB-lite"/>
    </source>
</evidence>
<evidence type="ECO:0000256" key="8">
    <source>
        <dbReference type="ARBA" id="ARBA00023136"/>
    </source>
</evidence>
<dbReference type="PRINTS" id="PR00080">
    <property type="entry name" value="SDRFAMILY"/>
</dbReference>
<sequence length="393" mass="43418">MPMHQGLLPREGFKADSLFSIIDRTVLNPKLLLPIILLSRYTKKGQNLSILHPKAYSRIKALFYLAVIKSLSNYFSRGVLNNWVNDKYDWSREIVVVTGGAGGIGGHVVQLLAERGIKVVVLDIQPLTYPETPNIFYYKCDITSPTTLATVANTIRAEVGEPTILINNAGVARGKSILSATEKDIRFTFDVNTLAHYFTTKEFLPSMIKRNHGMIVTVASVAAWVTVPDMVDYAASKAAALSFHEGLTAELKTRYNAPRVRTVVVNQGYTKTALFTGYRNDSTFLMPTLEPETVAEGIVRQVLSGQSGQIIMPKFGNVLAMLAALPHWYQTGLRAKNEKIMTGFQGRQVVRDLERYYDEKEEKKGKRGHESGTDAGVEPGTGADPETSTVFVA</sequence>
<dbReference type="GO" id="GO:0016020">
    <property type="term" value="C:membrane"/>
    <property type="evidence" value="ECO:0007669"/>
    <property type="project" value="UniProtKB-SubCell"/>
</dbReference>
<gene>
    <name evidence="14" type="ORF">QBC46DRAFT_253782</name>
</gene>
<evidence type="ECO:0000256" key="2">
    <source>
        <dbReference type="ARBA" id="ARBA00006484"/>
    </source>
</evidence>
<comment type="subcellular location">
    <subcellularLocation>
        <location evidence="1">Membrane</location>
        <topology evidence="1">Multi-pass membrane protein</topology>
    </subcellularLocation>
</comment>
<evidence type="ECO:0000256" key="7">
    <source>
        <dbReference type="ARBA" id="ARBA00023098"/>
    </source>
</evidence>
<accession>A0AAN6ND66</accession>
<protein>
    <recommendedName>
        <fullName evidence="10">Short-chain dehydrogenase/reductase 3</fullName>
    </recommendedName>
    <alternativeName>
        <fullName evidence="11">Retinal short-chain dehydrogenase/reductase 1</fullName>
    </alternativeName>
</protein>
<keyword evidence="7" id="KW-0443">Lipid metabolism</keyword>
<evidence type="ECO:0000313" key="14">
    <source>
        <dbReference type="EMBL" id="KAK3943621.1"/>
    </source>
</evidence>
<dbReference type="Proteomes" id="UP001303473">
    <property type="component" value="Unassembled WGS sequence"/>
</dbReference>
<dbReference type="Pfam" id="PF00106">
    <property type="entry name" value="adh_short"/>
    <property type="match status" value="1"/>
</dbReference>
<evidence type="ECO:0000256" key="9">
    <source>
        <dbReference type="ARBA" id="ARBA00059620"/>
    </source>
</evidence>
<dbReference type="InterPro" id="IPR002347">
    <property type="entry name" value="SDR_fam"/>
</dbReference>
<evidence type="ECO:0000256" key="3">
    <source>
        <dbReference type="ARBA" id="ARBA00022692"/>
    </source>
</evidence>
<dbReference type="AlphaFoldDB" id="A0AAN6ND66"/>
<name>A0AAN6ND66_9PEZI</name>
<dbReference type="SUPFAM" id="SSF51735">
    <property type="entry name" value="NAD(P)-binding Rossmann-fold domains"/>
    <property type="match status" value="1"/>
</dbReference>
<comment type="caution">
    <text evidence="14">The sequence shown here is derived from an EMBL/GenBank/DDBJ whole genome shotgun (WGS) entry which is preliminary data.</text>
</comment>
<evidence type="ECO:0000256" key="5">
    <source>
        <dbReference type="ARBA" id="ARBA00022989"/>
    </source>
</evidence>
<keyword evidence="5" id="KW-1133">Transmembrane helix</keyword>
<reference evidence="15" key="1">
    <citation type="journal article" date="2023" name="Mol. Phylogenet. Evol.">
        <title>Genome-scale phylogeny and comparative genomics of the fungal order Sordariales.</title>
        <authorList>
            <person name="Hensen N."/>
            <person name="Bonometti L."/>
            <person name="Westerberg I."/>
            <person name="Brannstrom I.O."/>
            <person name="Guillou S."/>
            <person name="Cros-Aarteil S."/>
            <person name="Calhoun S."/>
            <person name="Haridas S."/>
            <person name="Kuo A."/>
            <person name="Mondo S."/>
            <person name="Pangilinan J."/>
            <person name="Riley R."/>
            <person name="LaButti K."/>
            <person name="Andreopoulos B."/>
            <person name="Lipzen A."/>
            <person name="Chen C."/>
            <person name="Yan M."/>
            <person name="Daum C."/>
            <person name="Ng V."/>
            <person name="Clum A."/>
            <person name="Steindorff A."/>
            <person name="Ohm R.A."/>
            <person name="Martin F."/>
            <person name="Silar P."/>
            <person name="Natvig D.O."/>
            <person name="Lalanne C."/>
            <person name="Gautier V."/>
            <person name="Ament-Velasquez S.L."/>
            <person name="Kruys A."/>
            <person name="Hutchinson M.I."/>
            <person name="Powell A.J."/>
            <person name="Barry K."/>
            <person name="Miller A.N."/>
            <person name="Grigoriev I.V."/>
            <person name="Debuchy R."/>
            <person name="Gladieux P."/>
            <person name="Hiltunen Thoren M."/>
            <person name="Johannesson H."/>
        </authorList>
    </citation>
    <scope>NUCLEOTIDE SEQUENCE [LARGE SCALE GENOMIC DNA]</scope>
    <source>
        <strain evidence="15">CBS 340.73</strain>
    </source>
</reference>
<proteinExistence type="inferred from homology"/>
<evidence type="ECO:0000256" key="6">
    <source>
        <dbReference type="ARBA" id="ARBA00023002"/>
    </source>
</evidence>
<dbReference type="GO" id="GO:0052650">
    <property type="term" value="F:all-trans-retinol dehydrogenase (NADP+) activity"/>
    <property type="evidence" value="ECO:0007669"/>
    <property type="project" value="UniProtKB-ARBA"/>
</dbReference>
<evidence type="ECO:0000256" key="10">
    <source>
        <dbReference type="ARBA" id="ARBA00068717"/>
    </source>
</evidence>
<feature type="compositionally biased region" description="Basic and acidic residues" evidence="13">
    <location>
        <begin position="360"/>
        <end position="372"/>
    </location>
</feature>
<dbReference type="CDD" id="cd05339">
    <property type="entry name" value="17beta-HSDXI-like_SDR_c"/>
    <property type="match status" value="1"/>
</dbReference>
<dbReference type="PANTHER" id="PTHR24322:SF736">
    <property type="entry name" value="RETINOL DEHYDROGENASE 10"/>
    <property type="match status" value="1"/>
</dbReference>
<feature type="region of interest" description="Disordered" evidence="13">
    <location>
        <begin position="360"/>
        <end position="393"/>
    </location>
</feature>
<keyword evidence="15" id="KW-1185">Reference proteome</keyword>